<evidence type="ECO:0000313" key="2">
    <source>
        <dbReference type="Proteomes" id="UP000184335"/>
    </source>
</evidence>
<dbReference type="EMBL" id="FQYI01000004">
    <property type="protein sequence ID" value="SHI78689.1"/>
    <property type="molecule type" value="Genomic_DNA"/>
</dbReference>
<dbReference type="STRING" id="1118202.SAMN05443429_104164"/>
<evidence type="ECO:0000313" key="1">
    <source>
        <dbReference type="EMBL" id="SHI78689.1"/>
    </source>
</evidence>
<reference evidence="1 2" key="1">
    <citation type="submission" date="2016-11" db="EMBL/GenBank/DDBJ databases">
        <authorList>
            <person name="Jaros S."/>
            <person name="Januszkiewicz K."/>
            <person name="Wedrychowicz H."/>
        </authorList>
    </citation>
    <scope>NUCLEOTIDE SEQUENCE [LARGE SCALE GENOMIC DNA]</scope>
    <source>
        <strain evidence="1 2">DSM 25479</strain>
    </source>
</reference>
<gene>
    <name evidence="1" type="ORF">SAMN05443429_104164</name>
</gene>
<dbReference type="InterPro" id="IPR016776">
    <property type="entry name" value="ApeP-like_dehydratase"/>
</dbReference>
<protein>
    <submittedName>
        <fullName evidence="1">3-hydroxymyristoyl/3-hydroxydecanoyl-(Acyl carrier protein) dehydratase</fullName>
    </submittedName>
</protein>
<dbReference type="InterPro" id="IPR029069">
    <property type="entry name" value="HotDog_dom_sf"/>
</dbReference>
<proteinExistence type="predicted"/>
<dbReference type="OrthoDB" id="2922403at2"/>
<dbReference type="AlphaFoldDB" id="A0A1M6DZW1"/>
<name>A0A1M6DZW1_9FLAO</name>
<accession>A0A1M6DZW1</accession>
<organism evidence="1 2">
    <name type="scientific">Cruoricaptor ignavus</name>
    <dbReference type="NCBI Taxonomy" id="1118202"/>
    <lineage>
        <taxon>Bacteria</taxon>
        <taxon>Pseudomonadati</taxon>
        <taxon>Bacteroidota</taxon>
        <taxon>Flavobacteriia</taxon>
        <taxon>Flavobacteriales</taxon>
        <taxon>Weeksellaceae</taxon>
        <taxon>Cruoricaptor</taxon>
    </lineage>
</organism>
<dbReference type="Gene3D" id="3.10.129.10">
    <property type="entry name" value="Hotdog Thioesterase"/>
    <property type="match status" value="1"/>
</dbReference>
<sequence length="144" mass="15682">MSTSSLPITDIAIVEKLIPQAEPFLMVDALLEFSETHLKSGFTIPAENFFCENGKFQEPGILEHQAQSVALHTGFQFFLKGEAAPVGYLGAVKIFEVKRLPKIGETLETDVEILAEMEGITLVKTTTKLAGETISTAELKTILA</sequence>
<keyword evidence="2" id="KW-1185">Reference proteome</keyword>
<dbReference type="SUPFAM" id="SSF54637">
    <property type="entry name" value="Thioesterase/thiol ester dehydrase-isomerase"/>
    <property type="match status" value="1"/>
</dbReference>
<dbReference type="RefSeq" id="WP_073179225.1">
    <property type="nucleotide sequence ID" value="NZ_FQYI01000004.1"/>
</dbReference>
<dbReference type="Proteomes" id="UP000184335">
    <property type="component" value="Unassembled WGS sequence"/>
</dbReference>
<dbReference type="Pfam" id="PF22817">
    <property type="entry name" value="ApeP-like"/>
    <property type="match status" value="1"/>
</dbReference>